<feature type="region of interest" description="Disordered" evidence="1">
    <location>
        <begin position="164"/>
        <end position="186"/>
    </location>
</feature>
<evidence type="ECO:0000313" key="2">
    <source>
        <dbReference type="EMBL" id="QIW96172.1"/>
    </source>
</evidence>
<name>A0A6H0XN73_9PEZI</name>
<dbReference type="AlphaFoldDB" id="A0A6H0XN73"/>
<evidence type="ECO:0000313" key="3">
    <source>
        <dbReference type="Proteomes" id="UP000503462"/>
    </source>
</evidence>
<feature type="compositionally biased region" description="Polar residues" evidence="1">
    <location>
        <begin position="209"/>
        <end position="220"/>
    </location>
</feature>
<feature type="compositionally biased region" description="Polar residues" evidence="1">
    <location>
        <begin position="47"/>
        <end position="63"/>
    </location>
</feature>
<evidence type="ECO:0000256" key="1">
    <source>
        <dbReference type="SAM" id="MobiDB-lite"/>
    </source>
</evidence>
<protein>
    <submittedName>
        <fullName evidence="2">Uncharacterized protein</fullName>
    </submittedName>
</protein>
<reference evidence="2 3" key="1">
    <citation type="journal article" date="2016" name="Sci. Rep.">
        <title>Peltaster fructicola genome reveals evolution from an invasive phytopathogen to an ectophytic parasite.</title>
        <authorList>
            <person name="Xu C."/>
            <person name="Chen H."/>
            <person name="Gleason M.L."/>
            <person name="Xu J.R."/>
            <person name="Liu H."/>
            <person name="Zhang R."/>
            <person name="Sun G."/>
        </authorList>
    </citation>
    <scope>NUCLEOTIDE SEQUENCE [LARGE SCALE GENOMIC DNA]</scope>
    <source>
        <strain evidence="2 3">LNHT1506</strain>
    </source>
</reference>
<dbReference type="EMBL" id="CP051139">
    <property type="protein sequence ID" value="QIW96172.1"/>
    <property type="molecule type" value="Genomic_DNA"/>
</dbReference>
<organism evidence="2 3">
    <name type="scientific">Peltaster fructicola</name>
    <dbReference type="NCBI Taxonomy" id="286661"/>
    <lineage>
        <taxon>Eukaryota</taxon>
        <taxon>Fungi</taxon>
        <taxon>Dikarya</taxon>
        <taxon>Ascomycota</taxon>
        <taxon>Pezizomycotina</taxon>
        <taxon>Dothideomycetes</taxon>
        <taxon>Dothideomycetes incertae sedis</taxon>
        <taxon>Peltaster</taxon>
    </lineage>
</organism>
<accession>A0A6H0XN73</accession>
<feature type="region of interest" description="Disordered" evidence="1">
    <location>
        <begin position="204"/>
        <end position="238"/>
    </location>
</feature>
<feature type="region of interest" description="Disordered" evidence="1">
    <location>
        <begin position="1"/>
        <end position="20"/>
    </location>
</feature>
<feature type="region of interest" description="Disordered" evidence="1">
    <location>
        <begin position="33"/>
        <end position="65"/>
    </location>
</feature>
<feature type="region of interest" description="Disordered" evidence="1">
    <location>
        <begin position="81"/>
        <end position="101"/>
    </location>
</feature>
<sequence>MQTTNKYPVSRSPVVGQLDKKVCAPRKGDIRVVSDDVDTSSDRSYSPASTESCSTVTSHSSDVSPKRGAFCRNTLSHDRPLDTQWPQKYAPQHDRSRRGACPDTELVDCPSCGREQLSHRRRKFSEKLKVLAKLLNYDSAWVAERIQKMEEAWSLLERESSIGAAEMKENDSSDEENTEDMLLTPASSLSSIVEGKVWEMCGSDVEASRMQSKSPPSSAKTRLASKLPLRRPYSSIDR</sequence>
<keyword evidence="3" id="KW-1185">Reference proteome</keyword>
<gene>
    <name evidence="2" type="ORF">AMS68_001690</name>
</gene>
<proteinExistence type="predicted"/>
<dbReference type="Proteomes" id="UP000503462">
    <property type="component" value="Chromosome 1"/>
</dbReference>